<evidence type="ECO:0000313" key="7">
    <source>
        <dbReference type="Proteomes" id="UP001320898"/>
    </source>
</evidence>
<dbReference type="Gene3D" id="3.40.190.170">
    <property type="entry name" value="Bacterial extracellular solute-binding protein, family 7"/>
    <property type="match status" value="1"/>
</dbReference>
<keyword evidence="4 5" id="KW-0732">Signal</keyword>
<dbReference type="NCBIfam" id="NF037995">
    <property type="entry name" value="TRAP_S1"/>
    <property type="match status" value="1"/>
</dbReference>
<keyword evidence="7" id="KW-1185">Reference proteome</keyword>
<comment type="caution">
    <text evidence="6">The sequence shown here is derived from an EMBL/GenBank/DDBJ whole genome shotgun (WGS) entry which is preliminary data.</text>
</comment>
<name>A0AAW5R101_9HYPH</name>
<dbReference type="InterPro" id="IPR018389">
    <property type="entry name" value="DctP_fam"/>
</dbReference>
<sequence length="329" mass="35136">MRVLHTLLAGAFAFGAMSAAASAADYNFKIGHAASSKHAFNIGVEMFAEAVAEKTGGKVAIEVVGDRQLGDDKQLLEGVQLGTIDGALVSAPVFPLAAGAAAFDALQLPFVVPSYDSMSAVLSGPVGQKLLDSLDAKGMKGLSFYEAGQRHFLSREKPVKSVADFEGLKTRIVPIPLHKATWEAVGTNPVGMPYGEVYSGLETGVIDAVEINLSSVESENLFQNAKEVTFTGHYFWPGVLVVNKAKFDALPEDIQKAMIEAGHETIAKHYQFAKEDEARVAEALKAKGVTINQLDDLKAMQDKTAPVVTEWSGKDPIIVEFIEAVRKGS</sequence>
<evidence type="ECO:0000256" key="5">
    <source>
        <dbReference type="SAM" id="SignalP"/>
    </source>
</evidence>
<dbReference type="InterPro" id="IPR038404">
    <property type="entry name" value="TRAP_DctP_sf"/>
</dbReference>
<dbReference type="PANTHER" id="PTHR33376">
    <property type="match status" value="1"/>
</dbReference>
<dbReference type="PANTHER" id="PTHR33376:SF4">
    <property type="entry name" value="SIALIC ACID-BINDING PERIPLASMIC PROTEIN SIAP"/>
    <property type="match status" value="1"/>
</dbReference>
<dbReference type="Proteomes" id="UP001320898">
    <property type="component" value="Unassembled WGS sequence"/>
</dbReference>
<feature type="signal peptide" evidence="5">
    <location>
        <begin position="1"/>
        <end position="23"/>
    </location>
</feature>
<dbReference type="AlphaFoldDB" id="A0AAW5R101"/>
<comment type="subcellular location">
    <subcellularLocation>
        <location evidence="1">Cell envelope</location>
    </subcellularLocation>
</comment>
<keyword evidence="3" id="KW-0813">Transport</keyword>
<evidence type="ECO:0000256" key="3">
    <source>
        <dbReference type="ARBA" id="ARBA00022448"/>
    </source>
</evidence>
<evidence type="ECO:0000256" key="2">
    <source>
        <dbReference type="ARBA" id="ARBA00009023"/>
    </source>
</evidence>
<dbReference type="GO" id="GO:0055085">
    <property type="term" value="P:transmembrane transport"/>
    <property type="evidence" value="ECO:0007669"/>
    <property type="project" value="InterPro"/>
</dbReference>
<dbReference type="PIRSF" id="PIRSF006470">
    <property type="entry name" value="DctB"/>
    <property type="match status" value="1"/>
</dbReference>
<dbReference type="EMBL" id="JALIDZ010000009">
    <property type="protein sequence ID" value="MCT8973961.1"/>
    <property type="molecule type" value="Genomic_DNA"/>
</dbReference>
<dbReference type="InterPro" id="IPR004682">
    <property type="entry name" value="TRAP_DctP"/>
</dbReference>
<protein>
    <submittedName>
        <fullName evidence="6">TRAP transporter substrate-binding protein</fullName>
    </submittedName>
</protein>
<proteinExistence type="inferred from homology"/>
<organism evidence="6 7">
    <name type="scientific">Microbaculum marinisediminis</name>
    <dbReference type="NCBI Taxonomy" id="2931392"/>
    <lineage>
        <taxon>Bacteria</taxon>
        <taxon>Pseudomonadati</taxon>
        <taxon>Pseudomonadota</taxon>
        <taxon>Alphaproteobacteria</taxon>
        <taxon>Hyphomicrobiales</taxon>
        <taxon>Tepidamorphaceae</taxon>
        <taxon>Microbaculum</taxon>
    </lineage>
</organism>
<dbReference type="Pfam" id="PF03480">
    <property type="entry name" value="DctP"/>
    <property type="match status" value="1"/>
</dbReference>
<evidence type="ECO:0000256" key="1">
    <source>
        <dbReference type="ARBA" id="ARBA00004196"/>
    </source>
</evidence>
<gene>
    <name evidence="6" type="ORF">MUB46_19005</name>
</gene>
<dbReference type="RefSeq" id="WP_261617541.1">
    <property type="nucleotide sequence ID" value="NZ_JALIDZ010000009.1"/>
</dbReference>
<dbReference type="NCBIfam" id="TIGR00787">
    <property type="entry name" value="dctP"/>
    <property type="match status" value="1"/>
</dbReference>
<feature type="chain" id="PRO_5043868296" evidence="5">
    <location>
        <begin position="24"/>
        <end position="329"/>
    </location>
</feature>
<dbReference type="GO" id="GO:0030288">
    <property type="term" value="C:outer membrane-bounded periplasmic space"/>
    <property type="evidence" value="ECO:0007669"/>
    <property type="project" value="InterPro"/>
</dbReference>
<comment type="similarity">
    <text evidence="2">Belongs to the bacterial solute-binding protein 7 family.</text>
</comment>
<dbReference type="CDD" id="cd13603">
    <property type="entry name" value="PBP2_TRAP_Siap_TeaA_like"/>
    <property type="match status" value="1"/>
</dbReference>
<accession>A0AAW5R101</accession>
<evidence type="ECO:0000256" key="4">
    <source>
        <dbReference type="ARBA" id="ARBA00022729"/>
    </source>
</evidence>
<evidence type="ECO:0000313" key="6">
    <source>
        <dbReference type="EMBL" id="MCT8973961.1"/>
    </source>
</evidence>
<reference evidence="6 7" key="1">
    <citation type="submission" date="2022-04" db="EMBL/GenBank/DDBJ databases">
        <authorList>
            <person name="Ye Y.-Q."/>
            <person name="Du Z.-J."/>
        </authorList>
    </citation>
    <scope>NUCLEOTIDE SEQUENCE [LARGE SCALE GENOMIC DNA]</scope>
    <source>
        <strain evidence="6 7">A6E488</strain>
    </source>
</reference>